<name>A0A429ZVW1_9ENTE</name>
<proteinExistence type="predicted"/>
<dbReference type="OrthoDB" id="3190595at2"/>
<dbReference type="Pfam" id="PF04397">
    <property type="entry name" value="LytTR"/>
    <property type="match status" value="1"/>
</dbReference>
<organism evidence="3 4">
    <name type="scientific">Vagococcus salmoninarum</name>
    <dbReference type="NCBI Taxonomy" id="2739"/>
    <lineage>
        <taxon>Bacteria</taxon>
        <taxon>Bacillati</taxon>
        <taxon>Bacillota</taxon>
        <taxon>Bacilli</taxon>
        <taxon>Lactobacillales</taxon>
        <taxon>Enterococcaceae</taxon>
        <taxon>Vagococcus</taxon>
    </lineage>
</organism>
<dbReference type="EMBL" id="NGJU01000001">
    <property type="protein sequence ID" value="RST97872.1"/>
    <property type="molecule type" value="Genomic_DNA"/>
</dbReference>
<keyword evidence="4" id="KW-1185">Reference proteome</keyword>
<protein>
    <recommendedName>
        <fullName evidence="2">Response regulatory domain-containing protein</fullName>
    </recommendedName>
</protein>
<dbReference type="GO" id="GO:0003677">
    <property type="term" value="F:DNA binding"/>
    <property type="evidence" value="ECO:0007669"/>
    <property type="project" value="InterPro"/>
</dbReference>
<comment type="caution">
    <text evidence="1">Lacks conserved residue(s) required for the propagation of feature annotation.</text>
</comment>
<dbReference type="SUPFAM" id="SSF52172">
    <property type="entry name" value="CheY-like"/>
    <property type="match status" value="1"/>
</dbReference>
<comment type="caution">
    <text evidence="3">The sequence shown here is derived from an EMBL/GenBank/DDBJ whole genome shotgun (WGS) entry which is preliminary data.</text>
</comment>
<dbReference type="InterPro" id="IPR007492">
    <property type="entry name" value="LytTR_DNA-bd_dom"/>
</dbReference>
<sequence length="242" mass="28888">MLKIAICDTNRQTHLELQRLLKNVELCWDYQLSFFANPSDLFIESLKLNSCYQVLIINDKLEEERGSEVVKQLKVMERSPEYVIVMIDSLEEVFSIFEVGATDCLARPLSAEKLRDSLNRIWQLITEKNSPYILVKDRYTKEMVYLRQREIVYFEMEDSSQRLLKIVTSQKEIYIYSRLGDFIGKLKGDWFIKIYRSIYVNRQHIQKFSKKELLTTTDSWLPIGSRYYEELLRKLVKHSEKE</sequence>
<evidence type="ECO:0000259" key="2">
    <source>
        <dbReference type="PROSITE" id="PS50110"/>
    </source>
</evidence>
<evidence type="ECO:0000313" key="4">
    <source>
        <dbReference type="Proteomes" id="UP000287239"/>
    </source>
</evidence>
<gene>
    <name evidence="3" type="ORF">CBF35_00855</name>
</gene>
<dbReference type="Proteomes" id="UP000287239">
    <property type="component" value="Unassembled WGS sequence"/>
</dbReference>
<evidence type="ECO:0000313" key="3">
    <source>
        <dbReference type="EMBL" id="RST97872.1"/>
    </source>
</evidence>
<dbReference type="AlphaFoldDB" id="A0A429ZVW1"/>
<reference evidence="3 4" key="1">
    <citation type="submission" date="2017-05" db="EMBL/GenBank/DDBJ databases">
        <title>Vagococcus spp. assemblies.</title>
        <authorList>
            <person name="Gulvik C.A."/>
        </authorList>
    </citation>
    <scope>NUCLEOTIDE SEQUENCE [LARGE SCALE GENOMIC DNA]</scope>
    <source>
        <strain evidence="3 4">NCFB 2777</strain>
    </source>
</reference>
<dbReference type="Gene3D" id="3.40.50.2300">
    <property type="match status" value="1"/>
</dbReference>
<dbReference type="InterPro" id="IPR001789">
    <property type="entry name" value="Sig_transdc_resp-reg_receiver"/>
</dbReference>
<dbReference type="SMART" id="SM00850">
    <property type="entry name" value="LytTR"/>
    <property type="match status" value="1"/>
</dbReference>
<dbReference type="PROSITE" id="PS50110">
    <property type="entry name" value="RESPONSE_REGULATORY"/>
    <property type="match status" value="1"/>
</dbReference>
<dbReference type="GO" id="GO:0000160">
    <property type="term" value="P:phosphorelay signal transduction system"/>
    <property type="evidence" value="ECO:0007669"/>
    <property type="project" value="InterPro"/>
</dbReference>
<dbReference type="RefSeq" id="WP_126777995.1">
    <property type="nucleotide sequence ID" value="NZ_NGJU01000001.1"/>
</dbReference>
<feature type="domain" description="Response regulatory" evidence="2">
    <location>
        <begin position="3"/>
        <end position="122"/>
    </location>
</feature>
<accession>A0A429ZVW1</accession>
<dbReference type="InterPro" id="IPR011006">
    <property type="entry name" value="CheY-like_superfamily"/>
</dbReference>
<dbReference type="GeneID" id="98566902"/>
<evidence type="ECO:0000256" key="1">
    <source>
        <dbReference type="PROSITE-ProRule" id="PRU00169"/>
    </source>
</evidence>
<dbReference type="Gene3D" id="2.40.50.1020">
    <property type="entry name" value="LytTr DNA-binding domain"/>
    <property type="match status" value="1"/>
</dbReference>